<proteinExistence type="predicted"/>
<keyword evidence="1" id="KW-0472">Membrane</keyword>
<feature type="transmembrane region" description="Helical" evidence="1">
    <location>
        <begin position="52"/>
        <end position="74"/>
    </location>
</feature>
<feature type="transmembrane region" description="Helical" evidence="1">
    <location>
        <begin position="20"/>
        <end position="40"/>
    </location>
</feature>
<comment type="caution">
    <text evidence="2">The sequence shown here is derived from an EMBL/GenBank/DDBJ whole genome shotgun (WGS) entry which is preliminary data.</text>
</comment>
<keyword evidence="1" id="KW-1133">Transmembrane helix</keyword>
<reference evidence="2 3" key="1">
    <citation type="submission" date="2019-08" db="EMBL/GenBank/DDBJ databases">
        <title>Deep-cultivation of Planctomycetes and their phenomic and genomic characterization uncovers novel biology.</title>
        <authorList>
            <person name="Wiegand S."/>
            <person name="Jogler M."/>
            <person name="Boedeker C."/>
            <person name="Pinto D."/>
            <person name="Vollmers J."/>
            <person name="Rivas-Marin E."/>
            <person name="Kohn T."/>
            <person name="Peeters S.H."/>
            <person name="Heuer A."/>
            <person name="Rast P."/>
            <person name="Oberbeckmann S."/>
            <person name="Bunk B."/>
            <person name="Jeske O."/>
            <person name="Meyerdierks A."/>
            <person name="Storesund J.E."/>
            <person name="Kallscheuer N."/>
            <person name="Luecker S."/>
            <person name="Lage O.M."/>
            <person name="Pohl T."/>
            <person name="Merkel B.J."/>
            <person name="Hornburger P."/>
            <person name="Mueller R.-W."/>
            <person name="Bruemmer F."/>
            <person name="Labrenz M."/>
            <person name="Spormann A.M."/>
            <person name="Op Den Camp H."/>
            <person name="Overmann J."/>
            <person name="Amann R."/>
            <person name="Jetten M.S.M."/>
            <person name="Mascher T."/>
            <person name="Medema M.H."/>
            <person name="Devos D.P."/>
            <person name="Kaster A.-K."/>
            <person name="Ovreas L."/>
            <person name="Rohde M."/>
            <person name="Galperin M.Y."/>
            <person name="Jogler C."/>
        </authorList>
    </citation>
    <scope>NUCLEOTIDE SEQUENCE [LARGE SCALE GENOMIC DNA]</scope>
    <source>
        <strain evidence="2 3">LF1</strain>
    </source>
</reference>
<dbReference type="Proteomes" id="UP000322699">
    <property type="component" value="Unassembled WGS sequence"/>
</dbReference>
<gene>
    <name evidence="2" type="ORF">LF1_53500</name>
</gene>
<name>A0A5B1CBA7_9BACT</name>
<organism evidence="2 3">
    <name type="scientific">Rubripirellula obstinata</name>
    <dbReference type="NCBI Taxonomy" id="406547"/>
    <lineage>
        <taxon>Bacteria</taxon>
        <taxon>Pseudomonadati</taxon>
        <taxon>Planctomycetota</taxon>
        <taxon>Planctomycetia</taxon>
        <taxon>Pirellulales</taxon>
        <taxon>Pirellulaceae</taxon>
        <taxon>Rubripirellula</taxon>
    </lineage>
</organism>
<evidence type="ECO:0000256" key="1">
    <source>
        <dbReference type="SAM" id="Phobius"/>
    </source>
</evidence>
<dbReference type="EMBL" id="VRLW01000002">
    <property type="protein sequence ID" value="KAA1257501.1"/>
    <property type="molecule type" value="Genomic_DNA"/>
</dbReference>
<dbReference type="AlphaFoldDB" id="A0A5B1CBA7"/>
<evidence type="ECO:0000313" key="2">
    <source>
        <dbReference type="EMBL" id="KAA1257501.1"/>
    </source>
</evidence>
<evidence type="ECO:0000313" key="3">
    <source>
        <dbReference type="Proteomes" id="UP000322699"/>
    </source>
</evidence>
<sequence>MVIATHGNEVRAGGPHLNGVFRITIACTGVAAAHFSLCLHVKSRHLGDAYRYPTAVPMIRFTFFAVALMLAFIAGCDTVTLDAPIGTKSDVKSLRSLVGRWASPDGDVVEIRLGSDLMLYSGQSSWDEDKRSFSIRTNKLDVRSIGDSLIVYGEDNARYSFARLSLPDRDSLVFSTPSPSAFRDAVSDGSLDGTVTTGENAHFHVRLSSKSDSLKAILGSPNGGLFFPPDLAFKSTILKRFDEDPEDGG</sequence>
<keyword evidence="1" id="KW-0812">Transmembrane</keyword>
<protein>
    <submittedName>
        <fullName evidence="2">Uncharacterized protein</fullName>
    </submittedName>
</protein>
<accession>A0A5B1CBA7</accession>
<keyword evidence="3" id="KW-1185">Reference proteome</keyword>